<dbReference type="Pfam" id="PF07591">
    <property type="entry name" value="PT-HINT"/>
    <property type="match status" value="1"/>
</dbReference>
<accession>A0A1I3JBA8</accession>
<dbReference type="InterPro" id="IPR006141">
    <property type="entry name" value="Intein_N"/>
</dbReference>
<gene>
    <name evidence="2" type="ORF">SAMN05421753_110117</name>
</gene>
<feature type="domain" description="Hint" evidence="1">
    <location>
        <begin position="477"/>
        <end position="571"/>
    </location>
</feature>
<dbReference type="GO" id="GO:0016539">
    <property type="term" value="P:intein-mediated protein splicing"/>
    <property type="evidence" value="ECO:0007669"/>
    <property type="project" value="InterPro"/>
</dbReference>
<dbReference type="PROSITE" id="PS50817">
    <property type="entry name" value="INTEIN_N_TER"/>
    <property type="match status" value="1"/>
</dbReference>
<dbReference type="RefSeq" id="WP_092051213.1">
    <property type="nucleotide sequence ID" value="NZ_FOQD01000010.1"/>
</dbReference>
<proteinExistence type="predicted"/>
<dbReference type="EMBL" id="FOQD01000010">
    <property type="protein sequence ID" value="SFI57420.1"/>
    <property type="molecule type" value="Genomic_DNA"/>
</dbReference>
<dbReference type="OrthoDB" id="285999at2"/>
<protein>
    <submittedName>
        <fullName evidence="2">Pretoxin HINT domain-containing protein</fullName>
    </submittedName>
</protein>
<dbReference type="AlphaFoldDB" id="A0A1I3JBA8"/>
<dbReference type="Gene3D" id="2.170.16.10">
    <property type="entry name" value="Hedgehog/Intein (Hint) domain"/>
    <property type="match status" value="1"/>
</dbReference>
<dbReference type="Proteomes" id="UP000199518">
    <property type="component" value="Unassembled WGS sequence"/>
</dbReference>
<organism evidence="2 3">
    <name type="scientific">Planctomicrobium piriforme</name>
    <dbReference type="NCBI Taxonomy" id="1576369"/>
    <lineage>
        <taxon>Bacteria</taxon>
        <taxon>Pseudomonadati</taxon>
        <taxon>Planctomycetota</taxon>
        <taxon>Planctomycetia</taxon>
        <taxon>Planctomycetales</taxon>
        <taxon>Planctomycetaceae</taxon>
        <taxon>Planctomicrobium</taxon>
    </lineage>
</organism>
<dbReference type="SMART" id="SM00306">
    <property type="entry name" value="HintN"/>
    <property type="match status" value="1"/>
</dbReference>
<name>A0A1I3JBA8_9PLAN</name>
<dbReference type="STRING" id="1576369.SAMN05421753_110117"/>
<keyword evidence="3" id="KW-1185">Reference proteome</keyword>
<sequence length="631" mass="71245">MRIIVYTAVLALGVGHLAGAKETKTPETKNEIAADNQNQSRAALRRELAGDNAARQAELQKIADQSEDNLAHWSLGMVKVGNDWVRYDQAVHQGDRWPELYKYQQERTKSSSSFDDQLFLADGCRAHQLRDEERAHLMGALRENWKFTEAHQRLGHVPADGVWVTAEQLRQVQHQQQRDQARFTVWQPRVERLRNEFRAAASPGQSKLVLSKLAKIQTPDAIPAMERLFAIESPQAAAVYLDWVSRIDSYESSLALARASVFAEQPELRSQAQLLLRDHPPADYVPWLLSGLDTVKEVDSRWQFDLNGFASLRLTRQLIANTEEHQSQVEVRQNLVPGFDLPTKIIDNGNGTYRVFQGATVTVAPGQMTPVPTQGINLISVIEYLEIMRERHSWFEVSQDMRTGRILRTLSSATGIDDLKTADDWWSWWRDQNDFVLAKGQKTKSKDNYEETWFVNRRRAIPVTRVDVAVNYVYRKGSCFAAGTQVETEQGLKAIEQIQAGDRVLAQDIETGELSFKPVFDTTVRENAKLLRVETDGEILTCSQGHPFWATGAGWCMAKDLQPGTKLHHLEGSTSVKSVTEAGVGTVYNLVVDEAHTYFVGSSRLLTHDVTQRIPDDQVLPGLRKEFSDSL</sequence>
<dbReference type="SUPFAM" id="SSF51294">
    <property type="entry name" value="Hedgehog/intein (Hint) domain"/>
    <property type="match status" value="1"/>
</dbReference>
<dbReference type="InterPro" id="IPR036844">
    <property type="entry name" value="Hint_dom_sf"/>
</dbReference>
<evidence type="ECO:0000259" key="1">
    <source>
        <dbReference type="SMART" id="SM00306"/>
    </source>
</evidence>
<dbReference type="CDD" id="cd00081">
    <property type="entry name" value="Hint"/>
    <property type="match status" value="1"/>
</dbReference>
<reference evidence="3" key="1">
    <citation type="submission" date="2016-10" db="EMBL/GenBank/DDBJ databases">
        <authorList>
            <person name="Varghese N."/>
            <person name="Submissions S."/>
        </authorList>
    </citation>
    <scope>NUCLEOTIDE SEQUENCE [LARGE SCALE GENOMIC DNA]</scope>
    <source>
        <strain evidence="3">DSM 26348</strain>
    </source>
</reference>
<evidence type="ECO:0000313" key="3">
    <source>
        <dbReference type="Proteomes" id="UP000199518"/>
    </source>
</evidence>
<evidence type="ECO:0000313" key="2">
    <source>
        <dbReference type="EMBL" id="SFI57420.1"/>
    </source>
</evidence>
<dbReference type="InterPro" id="IPR003587">
    <property type="entry name" value="Hint_dom_N"/>
</dbReference>